<dbReference type="InterPro" id="IPR027417">
    <property type="entry name" value="P-loop_NTPase"/>
</dbReference>
<dbReference type="InterPro" id="IPR017871">
    <property type="entry name" value="ABC_transporter-like_CS"/>
</dbReference>
<evidence type="ECO:0000313" key="5">
    <source>
        <dbReference type="Proteomes" id="UP000182826"/>
    </source>
</evidence>
<dbReference type="OrthoDB" id="9801987at2"/>
<dbReference type="PROSITE" id="PS50893">
    <property type="entry name" value="ABC_TRANSPORTER_2"/>
    <property type="match status" value="1"/>
</dbReference>
<dbReference type="EMBL" id="MLFK01000005">
    <property type="protein sequence ID" value="OIV42517.1"/>
    <property type="molecule type" value="Genomic_DNA"/>
</dbReference>
<dbReference type="RefSeq" id="WP_071635814.1">
    <property type="nucleotide sequence ID" value="NZ_MLFK01000005.1"/>
</dbReference>
<protein>
    <submittedName>
        <fullName evidence="4">ABC transporter ATP-binding protein</fullName>
    </submittedName>
</protein>
<gene>
    <name evidence="4" type="ORF">BKM63_06470</name>
</gene>
<sequence>MQSIIKIESLSKKYKDADQYSLNDVSLTINEGEVFGLLGPNGAGKTTLISMLCGLVKPTSGHFTIDGLDYQHHSSKIKKIIGVVPQEYALYPTLTARENLHYFGSMYGLKGSDLKDKVIETLDLLGLLKFADKRVETFSGGMKRRVNLIAGILHKPKVLFLDEPTVGVDVQSKNAIIDYLKVLNQNGTTIIYTSHHLAEAEDFCTNLAILDRGRIYAKGTPSTLINSVEDARNLEDVFISLTGKDLRDAI</sequence>
<dbReference type="PROSITE" id="PS00211">
    <property type="entry name" value="ABC_TRANSPORTER_1"/>
    <property type="match status" value="1"/>
</dbReference>
<accession>A0A1J7BVB6</accession>
<dbReference type="SMART" id="SM00382">
    <property type="entry name" value="AAA"/>
    <property type="match status" value="1"/>
</dbReference>
<dbReference type="InterPro" id="IPR003593">
    <property type="entry name" value="AAA+_ATPase"/>
</dbReference>
<dbReference type="PANTHER" id="PTHR43582:SF2">
    <property type="entry name" value="LINEARMYCIN RESISTANCE ATP-BINDING PROTEIN LNRL"/>
    <property type="match status" value="1"/>
</dbReference>
<dbReference type="Pfam" id="PF00005">
    <property type="entry name" value="ABC_tran"/>
    <property type="match status" value="1"/>
</dbReference>
<feature type="domain" description="ABC transporter" evidence="3">
    <location>
        <begin position="5"/>
        <end position="237"/>
    </location>
</feature>
<evidence type="ECO:0000256" key="1">
    <source>
        <dbReference type="ARBA" id="ARBA00022741"/>
    </source>
</evidence>
<dbReference type="PANTHER" id="PTHR43582">
    <property type="entry name" value="LINEARMYCIN RESISTANCE ATP-BINDING PROTEIN LNRL"/>
    <property type="match status" value="1"/>
</dbReference>
<dbReference type="AlphaFoldDB" id="A0A1J7BVB6"/>
<keyword evidence="1" id="KW-0547">Nucleotide-binding</keyword>
<dbReference type="Proteomes" id="UP000182826">
    <property type="component" value="Unassembled WGS sequence"/>
</dbReference>
<evidence type="ECO:0000256" key="2">
    <source>
        <dbReference type="ARBA" id="ARBA00022840"/>
    </source>
</evidence>
<dbReference type="SUPFAM" id="SSF52540">
    <property type="entry name" value="P-loop containing nucleoside triphosphate hydrolases"/>
    <property type="match status" value="1"/>
</dbReference>
<keyword evidence="2 4" id="KW-0067">ATP-binding</keyword>
<organism evidence="4 5">
    <name type="scientific">Flavobacterium johnsoniae</name>
    <name type="common">Cytophaga johnsonae</name>
    <dbReference type="NCBI Taxonomy" id="986"/>
    <lineage>
        <taxon>Bacteria</taxon>
        <taxon>Pseudomonadati</taxon>
        <taxon>Bacteroidota</taxon>
        <taxon>Flavobacteriia</taxon>
        <taxon>Flavobacteriales</taxon>
        <taxon>Flavobacteriaceae</taxon>
        <taxon>Flavobacterium</taxon>
    </lineage>
</organism>
<name>A0A1J7BVB6_FLAJO</name>
<comment type="caution">
    <text evidence="4">The sequence shown here is derived from an EMBL/GenBank/DDBJ whole genome shotgun (WGS) entry which is preliminary data.</text>
</comment>
<dbReference type="GO" id="GO:0016887">
    <property type="term" value="F:ATP hydrolysis activity"/>
    <property type="evidence" value="ECO:0007669"/>
    <property type="project" value="InterPro"/>
</dbReference>
<dbReference type="Gene3D" id="3.40.50.300">
    <property type="entry name" value="P-loop containing nucleotide triphosphate hydrolases"/>
    <property type="match status" value="1"/>
</dbReference>
<evidence type="ECO:0000313" key="4">
    <source>
        <dbReference type="EMBL" id="OIV42517.1"/>
    </source>
</evidence>
<evidence type="ECO:0000259" key="3">
    <source>
        <dbReference type="PROSITE" id="PS50893"/>
    </source>
</evidence>
<proteinExistence type="predicted"/>
<dbReference type="GO" id="GO:0005524">
    <property type="term" value="F:ATP binding"/>
    <property type="evidence" value="ECO:0007669"/>
    <property type="project" value="UniProtKB-KW"/>
</dbReference>
<keyword evidence="5" id="KW-1185">Reference proteome</keyword>
<dbReference type="InterPro" id="IPR003439">
    <property type="entry name" value="ABC_transporter-like_ATP-bd"/>
</dbReference>
<reference evidence="4 5" key="1">
    <citation type="submission" date="2016-10" db="EMBL/GenBank/DDBJ databases">
        <title>Draft Genome Sequence of Rhizobacteria Flavobacterium johnsoniae CI04.</title>
        <authorList>
            <person name="Bravo J.I."/>
            <person name="Lozano G.L."/>
            <person name="Handelsman J."/>
        </authorList>
    </citation>
    <scope>NUCLEOTIDE SEQUENCE [LARGE SCALE GENOMIC DNA]</scope>
    <source>
        <strain evidence="4 5">CI04</strain>
    </source>
</reference>